<name>A0ACC7NQG9_9BACL</name>
<keyword evidence="2" id="KW-1185">Reference proteome</keyword>
<keyword evidence="1" id="KW-0418">Kinase</keyword>
<reference evidence="1" key="1">
    <citation type="submission" date="2024-12" db="EMBL/GenBank/DDBJ databases">
        <authorList>
            <person name="Wu N."/>
        </authorList>
    </citation>
    <scope>NUCLEOTIDE SEQUENCE</scope>
    <source>
        <strain evidence="1">P15</strain>
    </source>
</reference>
<proteinExistence type="predicted"/>
<gene>
    <name evidence="1" type="ORF">ACI1P1_00715</name>
</gene>
<evidence type="ECO:0000313" key="2">
    <source>
        <dbReference type="Proteomes" id="UP001631969"/>
    </source>
</evidence>
<evidence type="ECO:0000313" key="1">
    <source>
        <dbReference type="EMBL" id="MFM9326808.1"/>
    </source>
</evidence>
<sequence length="493" mass="55686">MIRKLRQSLYLKLFFSFLATCILFFLALAVFWSNYFSELFYKDKKQLLVDRSADLMQVAKSYQDGSFYSRELRISMRLISRSFNGQIWIMDQTGTIIYSTDPSGEGQTLPKSLQSAFSKALSNNRDFFVEHLPVGPPGRPDGPNGPTQRKSSFLIYYMPLQLNGQSTVAFFHTPVEDITDVVNAVRWNIWVPLIFSLIAVGLILYIISKKLARPLQEMNRASLAVVERNFNIRIPEGSDDEIGQVAKSFNIMIEEMERWEDSRQDFLANVSHELRSPLTALRGMIMAMKDNVIPPDKHARYLDICDMEVQRLGRLVDELLDLARIQNGTDIYRFEPVPVVKKTREVLELIAPTIKAKGLVLEVKEPESEEERQALVRLDPDRYAQILNNLLHNAIKFTPEGKRIMVSMHAANGRFEVSVADTGKGMTEEEVKRIWERFYKADPSRAGKDGGGTGLGLTIAKHLVSGMDGQIGVASVPGEGTVFTLHFPLTASA</sequence>
<protein>
    <submittedName>
        <fullName evidence="1">Sensor histidine kinase</fullName>
    </submittedName>
</protein>
<dbReference type="EMBL" id="JBJURJ010000001">
    <property type="protein sequence ID" value="MFM9326808.1"/>
    <property type="molecule type" value="Genomic_DNA"/>
</dbReference>
<dbReference type="Proteomes" id="UP001631969">
    <property type="component" value="Unassembled WGS sequence"/>
</dbReference>
<comment type="caution">
    <text evidence="1">The sequence shown here is derived from an EMBL/GenBank/DDBJ whole genome shotgun (WGS) entry which is preliminary data.</text>
</comment>
<accession>A0ACC7NQG9</accession>
<keyword evidence="1" id="KW-0808">Transferase</keyword>
<organism evidence="1 2">
    <name type="scientific">Paenibacillus mesotrionivorans</name>
    <dbReference type="NCBI Taxonomy" id="3160968"/>
    <lineage>
        <taxon>Bacteria</taxon>
        <taxon>Bacillati</taxon>
        <taxon>Bacillota</taxon>
        <taxon>Bacilli</taxon>
        <taxon>Bacillales</taxon>
        <taxon>Paenibacillaceae</taxon>
        <taxon>Paenibacillus</taxon>
    </lineage>
</organism>